<reference evidence="3 4" key="1">
    <citation type="submission" date="2023-07" db="EMBL/GenBank/DDBJ databases">
        <title>Genomic Encyclopedia of Type Strains, Phase IV (KMG-IV): sequencing the most valuable type-strain genomes for metagenomic binning, comparative biology and taxonomic classification.</title>
        <authorList>
            <person name="Goeker M."/>
        </authorList>
    </citation>
    <scope>NUCLEOTIDE SEQUENCE [LARGE SCALE GENOMIC DNA]</scope>
    <source>
        <strain evidence="3 4">DSM 23837</strain>
    </source>
</reference>
<dbReference type="InterPro" id="IPR003675">
    <property type="entry name" value="Rce1/LyrA-like_dom"/>
</dbReference>
<feature type="transmembrane region" description="Helical" evidence="1">
    <location>
        <begin position="107"/>
        <end position="125"/>
    </location>
</feature>
<protein>
    <submittedName>
        <fullName evidence="3">Membrane protease YdiL (CAAX protease family)</fullName>
    </submittedName>
</protein>
<feature type="transmembrane region" description="Helical" evidence="1">
    <location>
        <begin position="137"/>
        <end position="155"/>
    </location>
</feature>
<evidence type="ECO:0000313" key="4">
    <source>
        <dbReference type="Proteomes" id="UP001223586"/>
    </source>
</evidence>
<evidence type="ECO:0000256" key="1">
    <source>
        <dbReference type="SAM" id="Phobius"/>
    </source>
</evidence>
<evidence type="ECO:0000313" key="3">
    <source>
        <dbReference type="EMBL" id="MDQ0176939.1"/>
    </source>
</evidence>
<name>A0ABT9WUN9_9BACI</name>
<proteinExistence type="predicted"/>
<dbReference type="GO" id="GO:0006508">
    <property type="term" value="P:proteolysis"/>
    <property type="evidence" value="ECO:0007669"/>
    <property type="project" value="UniProtKB-KW"/>
</dbReference>
<dbReference type="GO" id="GO:0008233">
    <property type="term" value="F:peptidase activity"/>
    <property type="evidence" value="ECO:0007669"/>
    <property type="project" value="UniProtKB-KW"/>
</dbReference>
<keyword evidence="3" id="KW-0645">Protease</keyword>
<accession>A0ABT9WUN9</accession>
<organism evidence="3 4">
    <name type="scientific">Bacillus chungangensis</name>
    <dbReference type="NCBI Taxonomy" id="587633"/>
    <lineage>
        <taxon>Bacteria</taxon>
        <taxon>Bacillati</taxon>
        <taxon>Bacillota</taxon>
        <taxon>Bacilli</taxon>
        <taxon>Bacillales</taxon>
        <taxon>Bacillaceae</taxon>
        <taxon>Bacillus</taxon>
    </lineage>
</organism>
<keyword evidence="4" id="KW-1185">Reference proteome</keyword>
<keyword evidence="1" id="KW-1133">Transmembrane helix</keyword>
<sequence length="204" mass="23389">MKRGAIDFSLLIGILLVHILLFITFANKVAVFWYLYTASMLFLISYSIVMEKIDDEASTKRYLTYGIVSGLGLYLLFWTGDWLLSVLPGSFEAKVAKAYKLFSPSIIWHYLVLIFIIVPGEEIFWRGFIQKRLMRYTHTWIAIIATSLLSASVFIYANNTAIMLAAFVGSVVWGLLYAWKKSIPLLIISHLVFDFLLFMILPLH</sequence>
<dbReference type="RefSeq" id="WP_307230496.1">
    <property type="nucleotide sequence ID" value="NZ_JAUSTT010000017.1"/>
</dbReference>
<feature type="transmembrane region" description="Helical" evidence="1">
    <location>
        <begin position="7"/>
        <end position="25"/>
    </location>
</feature>
<feature type="transmembrane region" description="Helical" evidence="1">
    <location>
        <begin position="31"/>
        <end position="50"/>
    </location>
</feature>
<dbReference type="EMBL" id="JAUSTT010000017">
    <property type="protein sequence ID" value="MDQ0176939.1"/>
    <property type="molecule type" value="Genomic_DNA"/>
</dbReference>
<feature type="transmembrane region" description="Helical" evidence="1">
    <location>
        <begin position="62"/>
        <end position="87"/>
    </location>
</feature>
<dbReference type="Pfam" id="PF02517">
    <property type="entry name" value="Rce1-like"/>
    <property type="match status" value="1"/>
</dbReference>
<feature type="transmembrane region" description="Helical" evidence="1">
    <location>
        <begin position="185"/>
        <end position="203"/>
    </location>
</feature>
<gene>
    <name evidence="3" type="ORF">J2S08_002818</name>
</gene>
<keyword evidence="1" id="KW-0812">Transmembrane</keyword>
<comment type="caution">
    <text evidence="3">The sequence shown here is derived from an EMBL/GenBank/DDBJ whole genome shotgun (WGS) entry which is preliminary data.</text>
</comment>
<feature type="transmembrane region" description="Helical" evidence="1">
    <location>
        <begin position="161"/>
        <end position="178"/>
    </location>
</feature>
<dbReference type="Proteomes" id="UP001223586">
    <property type="component" value="Unassembled WGS sequence"/>
</dbReference>
<keyword evidence="3" id="KW-0378">Hydrolase</keyword>
<feature type="domain" description="CAAX prenyl protease 2/Lysostaphin resistance protein A-like" evidence="2">
    <location>
        <begin position="105"/>
        <end position="196"/>
    </location>
</feature>
<evidence type="ECO:0000259" key="2">
    <source>
        <dbReference type="Pfam" id="PF02517"/>
    </source>
</evidence>
<keyword evidence="1" id="KW-0472">Membrane</keyword>